<feature type="region of interest" description="Disordered" evidence="5">
    <location>
        <begin position="163"/>
        <end position="197"/>
    </location>
</feature>
<dbReference type="Proteomes" id="UP000530670">
    <property type="component" value="Unassembled WGS sequence"/>
</dbReference>
<comment type="subcellular location">
    <subcellularLocation>
        <location evidence="1">Membrane</location>
        <topology evidence="1">Multi-pass membrane protein</topology>
    </subcellularLocation>
</comment>
<feature type="transmembrane region" description="Helical" evidence="6">
    <location>
        <begin position="64"/>
        <end position="86"/>
    </location>
</feature>
<feature type="transmembrane region" description="Helical" evidence="6">
    <location>
        <begin position="98"/>
        <end position="119"/>
    </location>
</feature>
<dbReference type="EMBL" id="JAAQRI010000010">
    <property type="protein sequence ID" value="KAF5651095.1"/>
    <property type="molecule type" value="Genomic_DNA"/>
</dbReference>
<comment type="caution">
    <text evidence="7">The sequence shown here is derived from an EMBL/GenBank/DDBJ whole genome shotgun (WGS) entry which is preliminary data.</text>
</comment>
<sequence>MASSSKLSPTDAGGLRCLFFLECSRLIEQREFERRRFGDSSQDLKRAITYEMDFTGDRQERANYAFILVTVIFLPIRAVLSIFGVNTTDVRDMNYSQWLYWVVAIPVTVLVIVLGLWFMGELGSLARWLSGRPGKGIYGEPPVISQAVEPAYWAAPPTTQLAAQPAEYSSSPYEPRRRRVQAQANYPAHQSRIYRSR</sequence>
<evidence type="ECO:0000313" key="8">
    <source>
        <dbReference type="Proteomes" id="UP000530670"/>
    </source>
</evidence>
<dbReference type="OrthoDB" id="5286874at2759"/>
<protein>
    <submittedName>
        <fullName evidence="7">Uncharacterized protein</fullName>
    </submittedName>
</protein>
<gene>
    <name evidence="7" type="ORF">FTJAE_272</name>
</gene>
<organism evidence="7 8">
    <name type="scientific">Fusarium tjaetaba</name>
    <dbReference type="NCBI Taxonomy" id="1567544"/>
    <lineage>
        <taxon>Eukaryota</taxon>
        <taxon>Fungi</taxon>
        <taxon>Dikarya</taxon>
        <taxon>Ascomycota</taxon>
        <taxon>Pezizomycotina</taxon>
        <taxon>Sordariomycetes</taxon>
        <taxon>Hypocreomycetidae</taxon>
        <taxon>Hypocreales</taxon>
        <taxon>Nectriaceae</taxon>
        <taxon>Fusarium</taxon>
        <taxon>Fusarium fujikuroi species complex</taxon>
    </lineage>
</organism>
<dbReference type="GO" id="GO:0016020">
    <property type="term" value="C:membrane"/>
    <property type="evidence" value="ECO:0007669"/>
    <property type="project" value="UniProtKB-SubCell"/>
</dbReference>
<name>A0A8H5WAC0_9HYPO</name>
<keyword evidence="4 6" id="KW-0472">Membrane</keyword>
<reference evidence="7 8" key="1">
    <citation type="submission" date="2020-05" db="EMBL/GenBank/DDBJ databases">
        <title>Identification and distribution of gene clusters putatively required for synthesis of sphingolipid metabolism inhibitors in phylogenetically diverse species of the filamentous fungus Fusarium.</title>
        <authorList>
            <person name="Kim H.-S."/>
            <person name="Busman M."/>
            <person name="Brown D.W."/>
            <person name="Divon H."/>
            <person name="Uhlig S."/>
            <person name="Proctor R.H."/>
        </authorList>
    </citation>
    <scope>NUCLEOTIDE SEQUENCE [LARGE SCALE GENOMIC DNA]</scope>
    <source>
        <strain evidence="7 8">NRRL 66243</strain>
    </source>
</reference>
<dbReference type="InterPro" id="IPR045863">
    <property type="entry name" value="CorA_TM1_TM2"/>
</dbReference>
<evidence type="ECO:0000256" key="1">
    <source>
        <dbReference type="ARBA" id="ARBA00004141"/>
    </source>
</evidence>
<keyword evidence="2 6" id="KW-0812">Transmembrane</keyword>
<dbReference type="AlphaFoldDB" id="A0A8H5WAC0"/>
<keyword evidence="8" id="KW-1185">Reference proteome</keyword>
<dbReference type="Gene3D" id="1.20.58.340">
    <property type="entry name" value="Magnesium transport protein CorA, transmembrane region"/>
    <property type="match status" value="1"/>
</dbReference>
<evidence type="ECO:0000256" key="2">
    <source>
        <dbReference type="ARBA" id="ARBA00022692"/>
    </source>
</evidence>
<dbReference type="SUPFAM" id="SSF144083">
    <property type="entry name" value="Magnesium transport protein CorA, transmembrane region"/>
    <property type="match status" value="1"/>
</dbReference>
<evidence type="ECO:0000313" key="7">
    <source>
        <dbReference type="EMBL" id="KAF5651095.1"/>
    </source>
</evidence>
<evidence type="ECO:0000256" key="4">
    <source>
        <dbReference type="ARBA" id="ARBA00023136"/>
    </source>
</evidence>
<accession>A0A8H5WAC0</accession>
<dbReference type="GeneID" id="59301212"/>
<evidence type="ECO:0000256" key="5">
    <source>
        <dbReference type="SAM" id="MobiDB-lite"/>
    </source>
</evidence>
<keyword evidence="3 6" id="KW-1133">Transmembrane helix</keyword>
<evidence type="ECO:0000256" key="3">
    <source>
        <dbReference type="ARBA" id="ARBA00022989"/>
    </source>
</evidence>
<proteinExistence type="predicted"/>
<feature type="compositionally biased region" description="Low complexity" evidence="5">
    <location>
        <begin position="163"/>
        <end position="173"/>
    </location>
</feature>
<dbReference type="RefSeq" id="XP_037212620.1">
    <property type="nucleotide sequence ID" value="XM_037348942.1"/>
</dbReference>
<evidence type="ECO:0000256" key="6">
    <source>
        <dbReference type="SAM" id="Phobius"/>
    </source>
</evidence>